<evidence type="ECO:0000313" key="6">
    <source>
        <dbReference type="EMBL" id="STL92184.1"/>
    </source>
</evidence>
<evidence type="ECO:0000256" key="4">
    <source>
        <dbReference type="PROSITE-ProRule" id="PRU01248"/>
    </source>
</evidence>
<evidence type="ECO:0000256" key="2">
    <source>
        <dbReference type="ARBA" id="ARBA00022908"/>
    </source>
</evidence>
<keyword evidence="2" id="KW-0229">DNA integration</keyword>
<dbReference type="InterPro" id="IPR044068">
    <property type="entry name" value="CB"/>
</dbReference>
<dbReference type="InterPro" id="IPR010998">
    <property type="entry name" value="Integrase_recombinase_N"/>
</dbReference>
<dbReference type="AlphaFoldDB" id="A0A377CF28"/>
<dbReference type="InterPro" id="IPR038488">
    <property type="entry name" value="Integrase_DNA-bd_sf"/>
</dbReference>
<dbReference type="PANTHER" id="PTHR30629">
    <property type="entry name" value="PROPHAGE INTEGRASE"/>
    <property type="match status" value="1"/>
</dbReference>
<organism evidence="6 7">
    <name type="scientific">Escherichia coli</name>
    <dbReference type="NCBI Taxonomy" id="562"/>
    <lineage>
        <taxon>Bacteria</taxon>
        <taxon>Pseudomonadati</taxon>
        <taxon>Pseudomonadota</taxon>
        <taxon>Gammaproteobacteria</taxon>
        <taxon>Enterobacterales</taxon>
        <taxon>Enterobacteriaceae</taxon>
        <taxon>Escherichia</taxon>
    </lineage>
</organism>
<dbReference type="Gene3D" id="3.30.160.390">
    <property type="entry name" value="Integrase, DNA-binding domain"/>
    <property type="match status" value="1"/>
</dbReference>
<dbReference type="InterPro" id="IPR025166">
    <property type="entry name" value="Integrase_DNA_bind_dom"/>
</dbReference>
<dbReference type="Pfam" id="PF22022">
    <property type="entry name" value="Phage_int_M"/>
    <property type="match status" value="1"/>
</dbReference>
<dbReference type="InterPro" id="IPR053876">
    <property type="entry name" value="Phage_int_M"/>
</dbReference>
<protein>
    <submittedName>
        <fullName evidence="6">Site-specific recombinase, phage integrase family</fullName>
    </submittedName>
</protein>
<evidence type="ECO:0000259" key="5">
    <source>
        <dbReference type="PROSITE" id="PS51900"/>
    </source>
</evidence>
<dbReference type="GO" id="GO:0015074">
    <property type="term" value="P:DNA integration"/>
    <property type="evidence" value="ECO:0007669"/>
    <property type="project" value="UniProtKB-KW"/>
</dbReference>
<name>A0A377CF28_ECOLX</name>
<feature type="domain" description="Core-binding (CB)" evidence="5">
    <location>
        <begin position="98"/>
        <end position="169"/>
    </location>
</feature>
<evidence type="ECO:0000256" key="1">
    <source>
        <dbReference type="ARBA" id="ARBA00008857"/>
    </source>
</evidence>
<dbReference type="Pfam" id="PF13356">
    <property type="entry name" value="Arm-DNA-bind_3"/>
    <property type="match status" value="1"/>
</dbReference>
<evidence type="ECO:0000313" key="7">
    <source>
        <dbReference type="Proteomes" id="UP000254255"/>
    </source>
</evidence>
<dbReference type="EMBL" id="UGET01000004">
    <property type="protein sequence ID" value="STL92184.1"/>
    <property type="molecule type" value="Genomic_DNA"/>
</dbReference>
<sequence>MKLNARQVETAKPKEKTYKMADGGGLYLEVSAKGSKYWRMKYRRPSDKKEDRLAFGVWPTVTLAQARAKRDEAKKLLVQGIDPKTEQKQAQAENSGAYTFETIAREWHASNKRWSEDHRSRVLRYLELYIFPHIGSSDIRLLKTSHLLAPIKKLTPVENTTSLSACNSV</sequence>
<proteinExistence type="inferred from homology"/>
<dbReference type="GO" id="GO:0003677">
    <property type="term" value="F:DNA binding"/>
    <property type="evidence" value="ECO:0007669"/>
    <property type="project" value="UniProtKB-UniRule"/>
</dbReference>
<evidence type="ECO:0000256" key="3">
    <source>
        <dbReference type="ARBA" id="ARBA00023125"/>
    </source>
</evidence>
<accession>A0A377CF28</accession>
<comment type="similarity">
    <text evidence="1">Belongs to the 'phage' integrase family.</text>
</comment>
<dbReference type="Proteomes" id="UP000254255">
    <property type="component" value="Unassembled WGS sequence"/>
</dbReference>
<keyword evidence="3 4" id="KW-0238">DNA-binding</keyword>
<gene>
    <name evidence="6" type="primary">intA_3</name>
    <name evidence="6" type="ORF">NCTC13148_04813</name>
</gene>
<dbReference type="PANTHER" id="PTHR30629:SF9">
    <property type="entry name" value="PROTEIN INTB-RELATED"/>
    <property type="match status" value="1"/>
</dbReference>
<dbReference type="InterPro" id="IPR050808">
    <property type="entry name" value="Phage_Integrase"/>
</dbReference>
<dbReference type="Gene3D" id="1.10.150.130">
    <property type="match status" value="1"/>
</dbReference>
<dbReference type="PROSITE" id="PS51900">
    <property type="entry name" value="CB"/>
    <property type="match status" value="1"/>
</dbReference>
<reference evidence="6 7" key="1">
    <citation type="submission" date="2018-06" db="EMBL/GenBank/DDBJ databases">
        <authorList>
            <consortium name="Pathogen Informatics"/>
            <person name="Doyle S."/>
        </authorList>
    </citation>
    <scope>NUCLEOTIDE SEQUENCE [LARGE SCALE GENOMIC DNA]</scope>
    <source>
        <strain evidence="6 7">NCTC13148</strain>
    </source>
</reference>